<organism evidence="1 2">
    <name type="scientific">Melastoma candidum</name>
    <dbReference type="NCBI Taxonomy" id="119954"/>
    <lineage>
        <taxon>Eukaryota</taxon>
        <taxon>Viridiplantae</taxon>
        <taxon>Streptophyta</taxon>
        <taxon>Embryophyta</taxon>
        <taxon>Tracheophyta</taxon>
        <taxon>Spermatophyta</taxon>
        <taxon>Magnoliopsida</taxon>
        <taxon>eudicotyledons</taxon>
        <taxon>Gunneridae</taxon>
        <taxon>Pentapetalae</taxon>
        <taxon>rosids</taxon>
        <taxon>malvids</taxon>
        <taxon>Myrtales</taxon>
        <taxon>Melastomataceae</taxon>
        <taxon>Melastomatoideae</taxon>
        <taxon>Melastomateae</taxon>
        <taxon>Melastoma</taxon>
    </lineage>
</organism>
<dbReference type="EMBL" id="CM042886">
    <property type="protein sequence ID" value="KAI4343049.1"/>
    <property type="molecule type" value="Genomic_DNA"/>
</dbReference>
<evidence type="ECO:0000313" key="1">
    <source>
        <dbReference type="EMBL" id="KAI4343049.1"/>
    </source>
</evidence>
<proteinExistence type="predicted"/>
<evidence type="ECO:0000313" key="2">
    <source>
        <dbReference type="Proteomes" id="UP001057402"/>
    </source>
</evidence>
<dbReference type="Proteomes" id="UP001057402">
    <property type="component" value="Chromosome 7"/>
</dbReference>
<name>A0ACB9P238_9MYRT</name>
<sequence length="132" mass="14411">MQFEFQESDVVFGDRGRRRSSSYEEEGRGASSDCNPGKSRKIPGQGGSSPPVDIPRDVRGSSLDLEDCLNEGEGGDDEGEMVPPHVIVDRRRTASGRGVACSVCFSHGRTLKGRYLSEVRNSILRMTGFLES</sequence>
<reference evidence="2" key="1">
    <citation type="journal article" date="2023" name="Front. Plant Sci.">
        <title>Chromosomal-level genome assembly of Melastoma candidum provides insights into trichome evolution.</title>
        <authorList>
            <person name="Zhong Y."/>
            <person name="Wu W."/>
            <person name="Sun C."/>
            <person name="Zou P."/>
            <person name="Liu Y."/>
            <person name="Dai S."/>
            <person name="Zhou R."/>
        </authorList>
    </citation>
    <scope>NUCLEOTIDE SEQUENCE [LARGE SCALE GENOMIC DNA]</scope>
</reference>
<comment type="caution">
    <text evidence="1">The sequence shown here is derived from an EMBL/GenBank/DDBJ whole genome shotgun (WGS) entry which is preliminary data.</text>
</comment>
<gene>
    <name evidence="1" type="ORF">MLD38_027597</name>
</gene>
<keyword evidence="2" id="KW-1185">Reference proteome</keyword>
<accession>A0ACB9P238</accession>
<protein>
    <submittedName>
        <fullName evidence="1">Uncharacterized protein</fullName>
    </submittedName>
</protein>